<sequence length="122" mass="14556">MATLKDQVQALNFLILNGEAIRAMELYYADDVEKKENEELPMRGKQNCIDIEISNQQKLKEVHAKLLNQALDPEKNVVFSEWEYIYTYKDNRKFLLRTVSVQQWQNGLVVREKYYYKNFSQV</sequence>
<dbReference type="EMBL" id="SDHZ01000001">
    <property type="protein sequence ID" value="RXK85663.1"/>
    <property type="molecule type" value="Genomic_DNA"/>
</dbReference>
<gene>
    <name evidence="1" type="ORF">ESB13_02285</name>
</gene>
<evidence type="ECO:0000313" key="2">
    <source>
        <dbReference type="Proteomes" id="UP000290545"/>
    </source>
</evidence>
<organism evidence="1 2">
    <name type="scientific">Filimonas effusa</name>
    <dbReference type="NCBI Taxonomy" id="2508721"/>
    <lineage>
        <taxon>Bacteria</taxon>
        <taxon>Pseudomonadati</taxon>
        <taxon>Bacteroidota</taxon>
        <taxon>Chitinophagia</taxon>
        <taxon>Chitinophagales</taxon>
        <taxon>Chitinophagaceae</taxon>
        <taxon>Filimonas</taxon>
    </lineage>
</organism>
<evidence type="ECO:0000313" key="1">
    <source>
        <dbReference type="EMBL" id="RXK85663.1"/>
    </source>
</evidence>
<dbReference type="Proteomes" id="UP000290545">
    <property type="component" value="Unassembled WGS sequence"/>
</dbReference>
<evidence type="ECO:0008006" key="3">
    <source>
        <dbReference type="Google" id="ProtNLM"/>
    </source>
</evidence>
<dbReference type="Gene3D" id="3.10.450.50">
    <property type="match status" value="1"/>
</dbReference>
<dbReference type="RefSeq" id="WP_129001416.1">
    <property type="nucleotide sequence ID" value="NZ_SDHZ01000001.1"/>
</dbReference>
<name>A0A4Q1DAS6_9BACT</name>
<keyword evidence="2" id="KW-1185">Reference proteome</keyword>
<dbReference type="AlphaFoldDB" id="A0A4Q1DAS6"/>
<dbReference type="InterPro" id="IPR032710">
    <property type="entry name" value="NTF2-like_dom_sf"/>
</dbReference>
<accession>A0A4Q1DAS6</accession>
<reference evidence="1 2" key="1">
    <citation type="submission" date="2019-01" db="EMBL/GenBank/DDBJ databases">
        <title>Filimonas sp. strain TTM-71.</title>
        <authorList>
            <person name="Chen W.-M."/>
        </authorList>
    </citation>
    <scope>NUCLEOTIDE SEQUENCE [LARGE SCALE GENOMIC DNA]</scope>
    <source>
        <strain evidence="1 2">TTM-71</strain>
    </source>
</reference>
<protein>
    <recommendedName>
        <fullName evidence="3">Nuclear transport factor 2 family protein</fullName>
    </recommendedName>
</protein>
<proteinExistence type="predicted"/>
<dbReference type="SUPFAM" id="SSF54427">
    <property type="entry name" value="NTF2-like"/>
    <property type="match status" value="1"/>
</dbReference>
<dbReference type="OrthoDB" id="336094at2"/>
<comment type="caution">
    <text evidence="1">The sequence shown here is derived from an EMBL/GenBank/DDBJ whole genome shotgun (WGS) entry which is preliminary data.</text>
</comment>